<organism evidence="1 2">
    <name type="scientific">Cellulomonas dongxiuzhuiae</name>
    <dbReference type="NCBI Taxonomy" id="2819979"/>
    <lineage>
        <taxon>Bacteria</taxon>
        <taxon>Bacillati</taxon>
        <taxon>Actinomycetota</taxon>
        <taxon>Actinomycetes</taxon>
        <taxon>Micrococcales</taxon>
        <taxon>Cellulomonadaceae</taxon>
        <taxon>Cellulomonas</taxon>
    </lineage>
</organism>
<protein>
    <recommendedName>
        <fullName evidence="3">PilZ domain-containing protein</fullName>
    </recommendedName>
</protein>
<evidence type="ECO:0000313" key="2">
    <source>
        <dbReference type="Proteomes" id="UP000679335"/>
    </source>
</evidence>
<evidence type="ECO:0000313" key="1">
    <source>
        <dbReference type="EMBL" id="QWC15839.1"/>
    </source>
</evidence>
<gene>
    <name evidence="1" type="ORF">KKR89_16520</name>
</gene>
<accession>A0ABX8GI14</accession>
<keyword evidence="2" id="KW-1185">Reference proteome</keyword>
<sequence length="100" mass="11046">MPRVFPRQFTHGRAGQSFLELRGWPTASQITGIGVRTLVTHPHDDGVVLASLDGLVQLPDDVTTVVSMCRIGRRQTSREHVEFWLFDKDGADATPTSTPC</sequence>
<evidence type="ECO:0008006" key="3">
    <source>
        <dbReference type="Google" id="ProtNLM"/>
    </source>
</evidence>
<dbReference type="Proteomes" id="UP000679335">
    <property type="component" value="Chromosome"/>
</dbReference>
<dbReference type="RefSeq" id="WP_214765613.1">
    <property type="nucleotide sequence ID" value="NZ_CP076023.1"/>
</dbReference>
<name>A0ABX8GI14_9CELL</name>
<dbReference type="EMBL" id="CP076023">
    <property type="protein sequence ID" value="QWC15839.1"/>
    <property type="molecule type" value="Genomic_DNA"/>
</dbReference>
<reference evidence="1 2" key="1">
    <citation type="submission" date="2021-05" db="EMBL/GenBank/DDBJ databases">
        <title>Novel species in genus Cellulomonas.</title>
        <authorList>
            <person name="Zhang G."/>
        </authorList>
    </citation>
    <scope>NUCLEOTIDE SEQUENCE [LARGE SCALE GENOMIC DNA]</scope>
    <source>
        <strain evidence="2">zg-ZUI157</strain>
    </source>
</reference>
<proteinExistence type="predicted"/>